<dbReference type="GO" id="GO:0003700">
    <property type="term" value="F:DNA-binding transcription factor activity"/>
    <property type="evidence" value="ECO:0007669"/>
    <property type="project" value="TreeGrafter"/>
</dbReference>
<dbReference type="FunFam" id="3.30.160.60:FF:000145">
    <property type="entry name" value="Zinc finger protein 574"/>
    <property type="match status" value="1"/>
</dbReference>
<feature type="compositionally biased region" description="Low complexity" evidence="12">
    <location>
        <begin position="312"/>
        <end position="322"/>
    </location>
</feature>
<feature type="region of interest" description="Disordered" evidence="12">
    <location>
        <begin position="305"/>
        <end position="333"/>
    </location>
</feature>
<feature type="region of interest" description="Disordered" evidence="12">
    <location>
        <begin position="576"/>
        <end position="597"/>
    </location>
</feature>
<name>A0AAV6Q0R0_SOLSE</name>
<comment type="subcellular location">
    <subcellularLocation>
        <location evidence="1">Nucleus</location>
    </subcellularLocation>
</comment>
<keyword evidence="4" id="KW-0677">Repeat</keyword>
<evidence type="ECO:0000256" key="6">
    <source>
        <dbReference type="ARBA" id="ARBA00022833"/>
    </source>
</evidence>
<feature type="compositionally biased region" description="Basic and acidic residues" evidence="12">
    <location>
        <begin position="529"/>
        <end position="541"/>
    </location>
</feature>
<dbReference type="GO" id="GO:0008270">
    <property type="term" value="F:zinc ion binding"/>
    <property type="evidence" value="ECO:0007669"/>
    <property type="project" value="UniProtKB-KW"/>
</dbReference>
<keyword evidence="5 11" id="KW-0863">Zinc-finger</keyword>
<keyword evidence="3" id="KW-0479">Metal-binding</keyword>
<feature type="region of interest" description="Disordered" evidence="12">
    <location>
        <begin position="50"/>
        <end position="104"/>
    </location>
</feature>
<feature type="compositionally biased region" description="Low complexity" evidence="12">
    <location>
        <begin position="502"/>
        <end position="511"/>
    </location>
</feature>
<feature type="domain" description="C2H2-type" evidence="13">
    <location>
        <begin position="367"/>
        <end position="394"/>
    </location>
</feature>
<gene>
    <name evidence="14" type="ORF">JOB18_027299</name>
</gene>
<feature type="domain" description="C2H2-type" evidence="13">
    <location>
        <begin position="339"/>
        <end position="366"/>
    </location>
</feature>
<accession>A0AAV6Q0R0</accession>
<dbReference type="InterPro" id="IPR057448">
    <property type="entry name" value="BCL-11A_Znf_CCHC"/>
</dbReference>
<dbReference type="GO" id="GO:0045944">
    <property type="term" value="P:positive regulation of transcription by RNA polymerase II"/>
    <property type="evidence" value="ECO:0007669"/>
    <property type="project" value="TreeGrafter"/>
</dbReference>
<dbReference type="PANTHER" id="PTHR45993:SF8">
    <property type="entry name" value="ZINC FINGER PROTEIN 296"/>
    <property type="match status" value="1"/>
</dbReference>
<dbReference type="PROSITE" id="PS00028">
    <property type="entry name" value="ZINC_FINGER_C2H2_1"/>
    <property type="match status" value="6"/>
</dbReference>
<evidence type="ECO:0000256" key="9">
    <source>
        <dbReference type="ARBA" id="ARBA00023163"/>
    </source>
</evidence>
<keyword evidence="2" id="KW-1017">Isopeptide bond</keyword>
<keyword evidence="9" id="KW-0804">Transcription</keyword>
<feature type="domain" description="C2H2-type" evidence="13">
    <location>
        <begin position="603"/>
        <end position="630"/>
    </location>
</feature>
<dbReference type="EMBL" id="JAGKHQ010000020">
    <property type="protein sequence ID" value="KAG7479525.1"/>
    <property type="molecule type" value="Genomic_DNA"/>
</dbReference>
<dbReference type="PANTHER" id="PTHR45993">
    <property type="entry name" value="B-CELL LYMPHOMA/LEUKEMIA 11"/>
    <property type="match status" value="1"/>
</dbReference>
<evidence type="ECO:0000256" key="7">
    <source>
        <dbReference type="ARBA" id="ARBA00022843"/>
    </source>
</evidence>
<keyword evidence="8" id="KW-0805">Transcription regulation</keyword>
<evidence type="ECO:0000256" key="12">
    <source>
        <dbReference type="SAM" id="MobiDB-lite"/>
    </source>
</evidence>
<evidence type="ECO:0000256" key="5">
    <source>
        <dbReference type="ARBA" id="ARBA00022771"/>
    </source>
</evidence>
<proteinExistence type="predicted"/>
<dbReference type="InterPro" id="IPR051497">
    <property type="entry name" value="Dev/Hematopoietic_TF"/>
</dbReference>
<evidence type="ECO:0000313" key="15">
    <source>
        <dbReference type="Proteomes" id="UP000693946"/>
    </source>
</evidence>
<feature type="domain" description="C2H2-type" evidence="13">
    <location>
        <begin position="203"/>
        <end position="227"/>
    </location>
</feature>
<comment type="caution">
    <text evidence="14">The sequence shown here is derived from an EMBL/GenBank/DDBJ whole genome shotgun (WGS) entry which is preliminary data.</text>
</comment>
<keyword evidence="6" id="KW-0862">Zinc</keyword>
<dbReference type="AlphaFoldDB" id="A0AAV6Q0R0"/>
<sequence>MPRSLRGERSVNLNAAFTAHFESSRQREEKWGHLTPVVRVRLLRSDPESCQTRSAAHDTMSRRKLGSRPQHLSVFQDATEMNMDGTGSYDSHAPLAPQDQAPNEGRDLLTCGQCSQAFPLSHILAFIQHKQGGCRSQSQAANTGTTPPSPANRAQQHVSNAKLGPGFIELRRGATRDRAWGEESTVKVKEEPRKAVPEEPTYFTCQQCERMFPSAWMLLQHAQHAHSFSIYQEDMEVPADIRDEEGVKEHKVAAATLDPRHLSQALATAFQPSRLSRSRRTHTITSSSRNTQAMNFSVRLRELAEGNNNTNGSSPVGVMPSPSSSPPAASPFPQTGSDIHCEPCDQDFKSLHALSAHRRTHACERPYHCGVCGQAFAQSGQLARHIRSHHRQVGGGGSGYESVEMAVMEEDVGKQGMRGIQIQPAANMVKGKVSADMRAQGPLELDFTHPSVASSLMLLTSQVRPTDRELLRLYQRQREVGVEKEDEAEGQTEPQLTPPCASPSEGSLESGETGGSGESGIASGNCTPKRPEMGDRVRGVGEWENESDVIEREKDWSSAKVSEVVQEWQRDNERRSVVGGGVSGAGNNSNTTAGSAGKKKKDEACEFCGKQFRNSSNLTVHRRSHTGERPYRCGLCNYACAQSSKLTRHMKTHGAQGVKAPFFCQLCGVPFTVYATLEKHLKKVHGLSHASVGAYTQSSAVDNFAAIKTEEAVGVKMEDEASLDPTEMEINVEKSTEHEASQGPTEYIESRGSPVIVDSLFPPESSAEVSSALTSGIESIAGLVLCKHLETDKNGEGGQVPSYISPPGKLCSAACLLGATASAIWRSYGPNYVSPHLSEQLTNTAQAGITPKPANHTMKS</sequence>
<protein>
    <submittedName>
        <fullName evidence="14">B-cell lymphoma/leukemia 11A-like</fullName>
    </submittedName>
</protein>
<dbReference type="Pfam" id="PF25491">
    <property type="entry name" value="CCHC_BCL-11A"/>
    <property type="match status" value="1"/>
</dbReference>
<evidence type="ECO:0000259" key="13">
    <source>
        <dbReference type="PROSITE" id="PS50157"/>
    </source>
</evidence>
<dbReference type="GO" id="GO:0000978">
    <property type="term" value="F:RNA polymerase II cis-regulatory region sequence-specific DNA binding"/>
    <property type="evidence" value="ECO:0007669"/>
    <property type="project" value="TreeGrafter"/>
</dbReference>
<evidence type="ECO:0000256" key="8">
    <source>
        <dbReference type="ARBA" id="ARBA00023015"/>
    </source>
</evidence>
<reference evidence="14 15" key="1">
    <citation type="journal article" date="2021" name="Sci. Rep.">
        <title>Chromosome anchoring in Senegalese sole (Solea senegalensis) reveals sex-associated markers and genome rearrangements in flatfish.</title>
        <authorList>
            <person name="Guerrero-Cozar I."/>
            <person name="Gomez-Garrido J."/>
            <person name="Berbel C."/>
            <person name="Martinez-Blanch J.F."/>
            <person name="Alioto T."/>
            <person name="Claros M.G."/>
            <person name="Gagnaire P.A."/>
            <person name="Manchado M."/>
        </authorList>
    </citation>
    <scope>NUCLEOTIDE SEQUENCE [LARGE SCALE GENOMIC DNA]</scope>
    <source>
        <strain evidence="14">Sse05_10M</strain>
    </source>
</reference>
<feature type="domain" description="C2H2-type" evidence="13">
    <location>
        <begin position="631"/>
        <end position="658"/>
    </location>
</feature>
<evidence type="ECO:0000313" key="14">
    <source>
        <dbReference type="EMBL" id="KAG7479525.1"/>
    </source>
</evidence>
<keyword evidence="15" id="KW-1185">Reference proteome</keyword>
<keyword evidence="7" id="KW-0832">Ubl conjugation</keyword>
<evidence type="ECO:0000256" key="11">
    <source>
        <dbReference type="PROSITE-ProRule" id="PRU00042"/>
    </source>
</evidence>
<dbReference type="Pfam" id="PF00096">
    <property type="entry name" value="zf-C2H2"/>
    <property type="match status" value="3"/>
</dbReference>
<dbReference type="Proteomes" id="UP000693946">
    <property type="component" value="Linkage Group LG8"/>
</dbReference>
<feature type="region of interest" description="Disordered" evidence="12">
    <location>
        <begin position="136"/>
        <end position="158"/>
    </location>
</feature>
<evidence type="ECO:0000256" key="4">
    <source>
        <dbReference type="ARBA" id="ARBA00022737"/>
    </source>
</evidence>
<organism evidence="14 15">
    <name type="scientific">Solea senegalensis</name>
    <name type="common">Senegalese sole</name>
    <dbReference type="NCBI Taxonomy" id="28829"/>
    <lineage>
        <taxon>Eukaryota</taxon>
        <taxon>Metazoa</taxon>
        <taxon>Chordata</taxon>
        <taxon>Craniata</taxon>
        <taxon>Vertebrata</taxon>
        <taxon>Euteleostomi</taxon>
        <taxon>Actinopterygii</taxon>
        <taxon>Neopterygii</taxon>
        <taxon>Teleostei</taxon>
        <taxon>Neoteleostei</taxon>
        <taxon>Acanthomorphata</taxon>
        <taxon>Carangaria</taxon>
        <taxon>Pleuronectiformes</taxon>
        <taxon>Pleuronectoidei</taxon>
        <taxon>Soleidae</taxon>
        <taxon>Solea</taxon>
    </lineage>
</organism>
<evidence type="ECO:0000256" key="10">
    <source>
        <dbReference type="ARBA" id="ARBA00023242"/>
    </source>
</evidence>
<dbReference type="SMART" id="SM00355">
    <property type="entry name" value="ZnF_C2H2"/>
    <property type="match status" value="6"/>
</dbReference>
<dbReference type="InterPro" id="IPR013087">
    <property type="entry name" value="Znf_C2H2_type"/>
</dbReference>
<dbReference type="GO" id="GO:0005634">
    <property type="term" value="C:nucleus"/>
    <property type="evidence" value="ECO:0007669"/>
    <property type="project" value="UniProtKB-SubCell"/>
</dbReference>
<dbReference type="FunFam" id="3.30.160.60:FF:000046">
    <property type="entry name" value="Putative B-cell lymphoma/leukemia 11A"/>
    <property type="match status" value="1"/>
</dbReference>
<dbReference type="FunFam" id="3.30.160.60:FF:000055">
    <property type="entry name" value="B-cell lymphoma/leukemia 11A isoform X1"/>
    <property type="match status" value="1"/>
</dbReference>
<feature type="domain" description="C2H2-type" evidence="13">
    <location>
        <begin position="662"/>
        <end position="685"/>
    </location>
</feature>
<evidence type="ECO:0000256" key="2">
    <source>
        <dbReference type="ARBA" id="ARBA00022499"/>
    </source>
</evidence>
<evidence type="ECO:0000256" key="1">
    <source>
        <dbReference type="ARBA" id="ARBA00004123"/>
    </source>
</evidence>
<dbReference type="PROSITE" id="PS50157">
    <property type="entry name" value="ZINC_FINGER_C2H2_2"/>
    <property type="match status" value="6"/>
</dbReference>
<keyword evidence="10" id="KW-0539">Nucleus</keyword>
<feature type="region of interest" description="Disordered" evidence="12">
    <location>
        <begin position="479"/>
        <end position="551"/>
    </location>
</feature>
<evidence type="ECO:0000256" key="3">
    <source>
        <dbReference type="ARBA" id="ARBA00022723"/>
    </source>
</evidence>